<evidence type="ECO:0000313" key="4">
    <source>
        <dbReference type="EMBL" id="NDV63263.1"/>
    </source>
</evidence>
<dbReference type="PROSITE" id="PS50110">
    <property type="entry name" value="RESPONSE_REGULATORY"/>
    <property type="match status" value="1"/>
</dbReference>
<keyword evidence="1 2" id="KW-0597">Phosphoprotein</keyword>
<comment type="caution">
    <text evidence="4">The sequence shown here is derived from an EMBL/GenBank/DDBJ whole genome shotgun (WGS) entry which is preliminary data.</text>
</comment>
<dbReference type="AlphaFoldDB" id="A0A6B2M3D3"/>
<protein>
    <submittedName>
        <fullName evidence="4">Response regulator</fullName>
    </submittedName>
</protein>
<dbReference type="RefSeq" id="WP_163966565.1">
    <property type="nucleotide sequence ID" value="NZ_JAAGNX010000003.1"/>
</dbReference>
<organism evidence="4 5">
    <name type="scientific">Oceanipulchritudo coccoides</name>
    <dbReference type="NCBI Taxonomy" id="2706888"/>
    <lineage>
        <taxon>Bacteria</taxon>
        <taxon>Pseudomonadati</taxon>
        <taxon>Verrucomicrobiota</taxon>
        <taxon>Opitutia</taxon>
        <taxon>Puniceicoccales</taxon>
        <taxon>Oceanipulchritudinaceae</taxon>
        <taxon>Oceanipulchritudo</taxon>
    </lineage>
</organism>
<dbReference type="Proteomes" id="UP000478417">
    <property type="component" value="Unassembled WGS sequence"/>
</dbReference>
<evidence type="ECO:0000313" key="5">
    <source>
        <dbReference type="Proteomes" id="UP000478417"/>
    </source>
</evidence>
<sequence>MKEMALCLDDDPLSLRLVEHLLKKRYEVISCATIDKAIRAVQKYDMALFLCDYHLGESFTGSQAYETLRQDFGYNPVHRVLITSYPSSEIEAEALASGFDRVFSKPLRKEFQMYCLNLNMPRIRNPLAAGQ</sequence>
<feature type="modified residue" description="4-aspartylphosphate" evidence="2">
    <location>
        <position position="52"/>
    </location>
</feature>
<dbReference type="GO" id="GO:0000160">
    <property type="term" value="P:phosphorelay signal transduction system"/>
    <property type="evidence" value="ECO:0007669"/>
    <property type="project" value="InterPro"/>
</dbReference>
<accession>A0A6B2M3D3</accession>
<dbReference type="SUPFAM" id="SSF52172">
    <property type="entry name" value="CheY-like"/>
    <property type="match status" value="1"/>
</dbReference>
<reference evidence="4 5" key="1">
    <citation type="submission" date="2020-02" db="EMBL/GenBank/DDBJ databases">
        <title>Albibacoteraceae fam. nov., the first described family within the subdivision 4 Verrucomicrobia.</title>
        <authorList>
            <person name="Xi F."/>
        </authorList>
    </citation>
    <scope>NUCLEOTIDE SEQUENCE [LARGE SCALE GENOMIC DNA]</scope>
    <source>
        <strain evidence="4 5">CK1056</strain>
    </source>
</reference>
<keyword evidence="5" id="KW-1185">Reference proteome</keyword>
<evidence type="ECO:0000256" key="2">
    <source>
        <dbReference type="PROSITE-ProRule" id="PRU00169"/>
    </source>
</evidence>
<dbReference type="CDD" id="cd00156">
    <property type="entry name" value="REC"/>
    <property type="match status" value="1"/>
</dbReference>
<dbReference type="InterPro" id="IPR001789">
    <property type="entry name" value="Sig_transdc_resp-reg_receiver"/>
</dbReference>
<evidence type="ECO:0000259" key="3">
    <source>
        <dbReference type="PROSITE" id="PS50110"/>
    </source>
</evidence>
<dbReference type="SMART" id="SM00448">
    <property type="entry name" value="REC"/>
    <property type="match status" value="1"/>
</dbReference>
<feature type="domain" description="Response regulatory" evidence="3">
    <location>
        <begin position="4"/>
        <end position="120"/>
    </location>
</feature>
<gene>
    <name evidence="4" type="ORF">G0Q06_12425</name>
</gene>
<name>A0A6B2M3D3_9BACT</name>
<proteinExistence type="predicted"/>
<dbReference type="PANTHER" id="PTHR44591:SF19">
    <property type="entry name" value="TWO-COMPONENT RESPONSE REGULATOR-RELATED"/>
    <property type="match status" value="1"/>
</dbReference>
<dbReference type="EMBL" id="JAAGNX010000003">
    <property type="protein sequence ID" value="NDV63263.1"/>
    <property type="molecule type" value="Genomic_DNA"/>
</dbReference>
<dbReference type="Pfam" id="PF00072">
    <property type="entry name" value="Response_reg"/>
    <property type="match status" value="1"/>
</dbReference>
<dbReference type="PANTHER" id="PTHR44591">
    <property type="entry name" value="STRESS RESPONSE REGULATOR PROTEIN 1"/>
    <property type="match status" value="1"/>
</dbReference>
<dbReference type="InterPro" id="IPR050595">
    <property type="entry name" value="Bact_response_regulator"/>
</dbReference>
<dbReference type="InterPro" id="IPR011006">
    <property type="entry name" value="CheY-like_superfamily"/>
</dbReference>
<evidence type="ECO:0000256" key="1">
    <source>
        <dbReference type="ARBA" id="ARBA00022553"/>
    </source>
</evidence>
<dbReference type="Gene3D" id="3.40.50.2300">
    <property type="match status" value="1"/>
</dbReference>